<proteinExistence type="predicted"/>
<accession>A0ABV0QYM5</accession>
<dbReference type="EMBL" id="JAHRIN010026679">
    <property type="protein sequence ID" value="MEQ2200891.1"/>
    <property type="molecule type" value="Genomic_DNA"/>
</dbReference>
<protein>
    <submittedName>
        <fullName evidence="1">Uncharacterized protein</fullName>
    </submittedName>
</protein>
<comment type="caution">
    <text evidence="1">The sequence shown here is derived from an EMBL/GenBank/DDBJ whole genome shotgun (WGS) entry which is preliminary data.</text>
</comment>
<gene>
    <name evidence="1" type="ORF">XENOCAPTIV_004459</name>
</gene>
<organism evidence="1 2">
    <name type="scientific">Xenoophorus captivus</name>
    <dbReference type="NCBI Taxonomy" id="1517983"/>
    <lineage>
        <taxon>Eukaryota</taxon>
        <taxon>Metazoa</taxon>
        <taxon>Chordata</taxon>
        <taxon>Craniata</taxon>
        <taxon>Vertebrata</taxon>
        <taxon>Euteleostomi</taxon>
        <taxon>Actinopterygii</taxon>
        <taxon>Neopterygii</taxon>
        <taxon>Teleostei</taxon>
        <taxon>Neoteleostei</taxon>
        <taxon>Acanthomorphata</taxon>
        <taxon>Ovalentaria</taxon>
        <taxon>Atherinomorphae</taxon>
        <taxon>Cyprinodontiformes</taxon>
        <taxon>Goodeidae</taxon>
        <taxon>Xenoophorus</taxon>
    </lineage>
</organism>
<dbReference type="Proteomes" id="UP001434883">
    <property type="component" value="Unassembled WGS sequence"/>
</dbReference>
<evidence type="ECO:0000313" key="2">
    <source>
        <dbReference type="Proteomes" id="UP001434883"/>
    </source>
</evidence>
<sequence length="111" mass="11997">MTERADQNDSDTQLHGAISHQGVLLGQHESVLGTFSQQQSLLQQSFDSMATQLHGLLARLPAPPPNPVPSVLPSLQDCSVGRELTLPPPEPFSGNLDKSKGFLLQCSLIFH</sequence>
<keyword evidence="2" id="KW-1185">Reference proteome</keyword>
<reference evidence="1 2" key="1">
    <citation type="submission" date="2021-06" db="EMBL/GenBank/DDBJ databases">
        <authorList>
            <person name="Palmer J.M."/>
        </authorList>
    </citation>
    <scope>NUCLEOTIDE SEQUENCE [LARGE SCALE GENOMIC DNA]</scope>
    <source>
        <strain evidence="1 2">XC_2019</strain>
        <tissue evidence="1">Muscle</tissue>
    </source>
</reference>
<name>A0ABV0QYM5_9TELE</name>
<evidence type="ECO:0000313" key="1">
    <source>
        <dbReference type="EMBL" id="MEQ2200891.1"/>
    </source>
</evidence>